<dbReference type="SUPFAM" id="SSF81383">
    <property type="entry name" value="F-box domain"/>
    <property type="match status" value="1"/>
</dbReference>
<proteinExistence type="predicted"/>
<dbReference type="Gene3D" id="1.20.1280.50">
    <property type="match status" value="1"/>
</dbReference>
<gene>
    <name evidence="2" type="ORF">NEPTK9_000768</name>
</gene>
<dbReference type="InterPro" id="IPR036047">
    <property type="entry name" value="F-box-like_dom_sf"/>
</dbReference>
<name>A0ABS0AZ65_9BACT</name>
<dbReference type="Proteomes" id="UP001194714">
    <property type="component" value="Unassembled WGS sequence"/>
</dbReference>
<comment type="caution">
    <text evidence="2">The sequence shown here is derived from an EMBL/GenBank/DDBJ whole genome shotgun (WGS) entry which is preliminary data.</text>
</comment>
<evidence type="ECO:0000313" key="2">
    <source>
        <dbReference type="EMBL" id="MBF5059259.1"/>
    </source>
</evidence>
<protein>
    <recommendedName>
        <fullName evidence="1">F-box domain-containing protein</fullName>
    </recommendedName>
</protein>
<keyword evidence="3" id="KW-1185">Reference proteome</keyword>
<accession>A0ABS0AZ65</accession>
<reference evidence="2 3" key="1">
    <citation type="submission" date="2020-01" db="EMBL/GenBank/DDBJ databases">
        <title>Draft genome sequence of Cand. Neptunochlamydia vexilliferae K9.</title>
        <authorList>
            <person name="Schulz F."/>
            <person name="Koestlbacher S."/>
            <person name="Wascher F."/>
            <person name="Pizzetti I."/>
            <person name="Horn M."/>
        </authorList>
    </citation>
    <scope>NUCLEOTIDE SEQUENCE [LARGE SCALE GENOMIC DNA]</scope>
    <source>
        <strain evidence="2 3">K9</strain>
    </source>
</reference>
<evidence type="ECO:0000313" key="3">
    <source>
        <dbReference type="Proteomes" id="UP001194714"/>
    </source>
</evidence>
<feature type="domain" description="F-box" evidence="1">
    <location>
        <begin position="42"/>
        <end position="90"/>
    </location>
</feature>
<dbReference type="EMBL" id="JAAEJV010000015">
    <property type="protein sequence ID" value="MBF5059259.1"/>
    <property type="molecule type" value="Genomic_DNA"/>
</dbReference>
<dbReference type="Pfam" id="PF12937">
    <property type="entry name" value="F-box-like"/>
    <property type="match status" value="1"/>
</dbReference>
<organism evidence="2 3">
    <name type="scientific">Candidatus Neptunichlamydia vexilliferae</name>
    <dbReference type="NCBI Taxonomy" id="1651774"/>
    <lineage>
        <taxon>Bacteria</taxon>
        <taxon>Pseudomonadati</taxon>
        <taxon>Chlamydiota</taxon>
        <taxon>Chlamydiia</taxon>
        <taxon>Parachlamydiales</taxon>
        <taxon>Simkaniaceae</taxon>
        <taxon>Candidatus Neptunichlamydia</taxon>
    </lineage>
</organism>
<dbReference type="InterPro" id="IPR001810">
    <property type="entry name" value="F-box_dom"/>
</dbReference>
<dbReference type="PROSITE" id="PS50181">
    <property type="entry name" value="FBOX"/>
    <property type="match status" value="1"/>
</dbReference>
<evidence type="ECO:0000259" key="1">
    <source>
        <dbReference type="PROSITE" id="PS50181"/>
    </source>
</evidence>
<sequence>MMSAIGQAGRRGIKRDIEIGFSQNTELSQVDKKRMKKSGSTKGTFGGLPEELLLVIFKLLSPRDQEAATCVCKSWRKIGEDKKLKMVREFCFGKRDWENYFGKIGLEPSLPPSIGALLDSPCPIWKEKKIKDTHILTLIPSVFNGEPFSLKTFFKKAKAPIKGYKLAYVFHDDKKAKKKLEGESFPNTKWIMMTRGLIPKTIYNGIAKHQKFLDLLSKNNQFSYRTPTPLEAVVSVLTDHARTGDFLFNDSSCPSYIQCQSSKAGDIKESATVGAFGHWGGVDIYHYSSEYRRMGVYGSSGIMAINEKGRDQK</sequence>